<dbReference type="Pfam" id="PF00620">
    <property type="entry name" value="RhoGAP"/>
    <property type="match status" value="1"/>
</dbReference>
<dbReference type="GO" id="GO:0007165">
    <property type="term" value="P:signal transduction"/>
    <property type="evidence" value="ECO:0007669"/>
    <property type="project" value="InterPro"/>
</dbReference>
<dbReference type="InterPro" id="IPR008936">
    <property type="entry name" value="Rho_GTPase_activation_prot"/>
</dbReference>
<evidence type="ECO:0000313" key="3">
    <source>
        <dbReference type="Proteomes" id="UP001219934"/>
    </source>
</evidence>
<sequence length="74" mass="8271">MMLHWLWPQEVYSVSSDVIKPALLTKAVLPDPLSVDLDQYDVVSLTDALRGFLQELPVPIIPAAVYSELVYTAQ</sequence>
<dbReference type="AlphaFoldDB" id="A0AAD6BHF5"/>
<organism evidence="2 3">
    <name type="scientific">Pogonophryne albipinna</name>
    <dbReference type="NCBI Taxonomy" id="1090488"/>
    <lineage>
        <taxon>Eukaryota</taxon>
        <taxon>Metazoa</taxon>
        <taxon>Chordata</taxon>
        <taxon>Craniata</taxon>
        <taxon>Vertebrata</taxon>
        <taxon>Euteleostomi</taxon>
        <taxon>Actinopterygii</taxon>
        <taxon>Neopterygii</taxon>
        <taxon>Teleostei</taxon>
        <taxon>Neoteleostei</taxon>
        <taxon>Acanthomorphata</taxon>
        <taxon>Eupercaria</taxon>
        <taxon>Perciformes</taxon>
        <taxon>Notothenioidei</taxon>
        <taxon>Pogonophryne</taxon>
    </lineage>
</organism>
<feature type="non-terminal residue" evidence="2">
    <location>
        <position position="1"/>
    </location>
</feature>
<dbReference type="InterPro" id="IPR000198">
    <property type="entry name" value="RhoGAP_dom"/>
</dbReference>
<reference evidence="2" key="1">
    <citation type="submission" date="2022-11" db="EMBL/GenBank/DDBJ databases">
        <title>Chromosome-level genome of Pogonophryne albipinna.</title>
        <authorList>
            <person name="Jo E."/>
        </authorList>
    </citation>
    <scope>NUCLEOTIDE SEQUENCE</scope>
    <source>
        <strain evidence="2">SGF0006</strain>
        <tissue evidence="2">Muscle</tissue>
    </source>
</reference>
<comment type="caution">
    <text evidence="2">The sequence shown here is derived from an EMBL/GenBank/DDBJ whole genome shotgun (WGS) entry which is preliminary data.</text>
</comment>
<evidence type="ECO:0000313" key="2">
    <source>
        <dbReference type="EMBL" id="KAJ4942919.1"/>
    </source>
</evidence>
<keyword evidence="3" id="KW-1185">Reference proteome</keyword>
<gene>
    <name evidence="2" type="ORF">JOQ06_005431</name>
</gene>
<dbReference type="EMBL" id="JAPTMU010000005">
    <property type="protein sequence ID" value="KAJ4942919.1"/>
    <property type="molecule type" value="Genomic_DNA"/>
</dbReference>
<dbReference type="Proteomes" id="UP001219934">
    <property type="component" value="Unassembled WGS sequence"/>
</dbReference>
<name>A0AAD6BHF5_9TELE</name>
<evidence type="ECO:0000259" key="1">
    <source>
        <dbReference type="PROSITE" id="PS50238"/>
    </source>
</evidence>
<feature type="domain" description="Rho-GAP" evidence="1">
    <location>
        <begin position="1"/>
        <end position="74"/>
    </location>
</feature>
<protein>
    <recommendedName>
        <fullName evidence="1">Rho-GAP domain-containing protein</fullName>
    </recommendedName>
</protein>
<proteinExistence type="predicted"/>
<dbReference type="SUPFAM" id="SSF48350">
    <property type="entry name" value="GTPase activation domain, GAP"/>
    <property type="match status" value="1"/>
</dbReference>
<accession>A0AAD6BHF5</accession>
<dbReference type="Gene3D" id="1.10.555.10">
    <property type="entry name" value="Rho GTPase activation protein"/>
    <property type="match status" value="1"/>
</dbReference>
<dbReference type="PROSITE" id="PS50238">
    <property type="entry name" value="RHOGAP"/>
    <property type="match status" value="1"/>
</dbReference>